<dbReference type="Proteomes" id="UP000636800">
    <property type="component" value="Unassembled WGS sequence"/>
</dbReference>
<comment type="caution">
    <text evidence="1">The sequence shown here is derived from an EMBL/GenBank/DDBJ whole genome shotgun (WGS) entry which is preliminary data.</text>
</comment>
<evidence type="ECO:0000313" key="3">
    <source>
        <dbReference type="Proteomes" id="UP000636800"/>
    </source>
</evidence>
<dbReference type="Proteomes" id="UP000639772">
    <property type="component" value="Unassembled WGS sequence"/>
</dbReference>
<gene>
    <name evidence="2" type="ORF">HPP92_028703</name>
    <name evidence="1" type="ORF">HPP92_028720</name>
</gene>
<dbReference type="EMBL" id="JADCNL010000557">
    <property type="protein sequence ID" value="KAG0446712.1"/>
    <property type="molecule type" value="Genomic_DNA"/>
</dbReference>
<name>A0A835P9X4_VANPL</name>
<accession>A0A835P9X4</accession>
<sequence>MEDTPPWPDREVKAYRAAAAVDAGGRWRSEVRRRRSLMVRDVSNWTPRCVRANLAAINSSVVGVRADTNIP</sequence>
<organism evidence="1 4">
    <name type="scientific">Vanilla planifolia</name>
    <name type="common">Vanilla</name>
    <dbReference type="NCBI Taxonomy" id="51239"/>
    <lineage>
        <taxon>Eukaryota</taxon>
        <taxon>Viridiplantae</taxon>
        <taxon>Streptophyta</taxon>
        <taxon>Embryophyta</taxon>
        <taxon>Tracheophyta</taxon>
        <taxon>Spermatophyta</taxon>
        <taxon>Magnoliopsida</taxon>
        <taxon>Liliopsida</taxon>
        <taxon>Asparagales</taxon>
        <taxon>Orchidaceae</taxon>
        <taxon>Vanilloideae</taxon>
        <taxon>Vanilleae</taxon>
        <taxon>Vanilla</taxon>
    </lineage>
</organism>
<reference evidence="3 4" key="1">
    <citation type="journal article" date="2020" name="Nat. Food">
        <title>A phased Vanilla planifolia genome enables genetic improvement of flavour and production.</title>
        <authorList>
            <person name="Hasing T."/>
            <person name="Tang H."/>
            <person name="Brym M."/>
            <person name="Khazi F."/>
            <person name="Huang T."/>
            <person name="Chambers A.H."/>
        </authorList>
    </citation>
    <scope>NUCLEOTIDE SEQUENCE [LARGE SCALE GENOMIC DNA]</scope>
    <source>
        <tissue evidence="1">Leaf</tissue>
    </source>
</reference>
<dbReference type="EMBL" id="JADCNM010000558">
    <property type="protein sequence ID" value="KAG0446652.1"/>
    <property type="molecule type" value="Genomic_DNA"/>
</dbReference>
<evidence type="ECO:0000313" key="1">
    <source>
        <dbReference type="EMBL" id="KAG0446652.1"/>
    </source>
</evidence>
<evidence type="ECO:0000313" key="2">
    <source>
        <dbReference type="EMBL" id="KAG0446712.1"/>
    </source>
</evidence>
<protein>
    <submittedName>
        <fullName evidence="1">Uncharacterized protein</fullName>
    </submittedName>
</protein>
<dbReference type="AlphaFoldDB" id="A0A835P9X4"/>
<proteinExistence type="predicted"/>
<keyword evidence="3" id="KW-1185">Reference proteome</keyword>
<evidence type="ECO:0000313" key="4">
    <source>
        <dbReference type="Proteomes" id="UP000639772"/>
    </source>
</evidence>